<dbReference type="EMBL" id="KR029589">
    <property type="protein sequence ID" value="AKH47176.1"/>
    <property type="molecule type" value="Genomic_DNA"/>
</dbReference>
<reference evidence="1" key="1">
    <citation type="journal article" date="2015" name="Front. Microbiol.">
        <title>Combining genomic sequencing methods to explore viral diversity and reveal potential virus-host interactions.</title>
        <authorList>
            <person name="Chow C.E."/>
            <person name="Winget D.M."/>
            <person name="White R.A.III."/>
            <person name="Hallam S.J."/>
            <person name="Suttle C.A."/>
        </authorList>
    </citation>
    <scope>NUCLEOTIDE SEQUENCE</scope>
    <source>
        <strain evidence="1">Anoxic2_5</strain>
    </source>
</reference>
<protein>
    <submittedName>
        <fullName evidence="1">Uncharacterized protein</fullName>
    </submittedName>
</protein>
<accession>A0A0F7L823</accession>
<name>A0A0F7L823_9VIRU</name>
<sequence>MIVAIRESGYALARSVPYFVQRGALQTLTAPVRYGATGALVSPDSGTVTITGPSGTIVSAAAVTVSDSQATYDWTPAATASLGSDYEVIWTLVFSTVTYPPFRATAYMTDYMLTPAITVLDLYTAMPELRYRIPQAQTTDRGDSTGWQPQIDAAYYELLRKLLADGRSPWLIREIPGAFDWMLVRAQQKCIAAIEHGPDSSWSQKAKELAFEFRRVDGQLRFQFSEDGANYRRSASPVTSLAPAGRPKW</sequence>
<evidence type="ECO:0000313" key="1">
    <source>
        <dbReference type="EMBL" id="AKH47176.1"/>
    </source>
</evidence>
<organism evidence="1">
    <name type="scientific">uncultured marine virus</name>
    <dbReference type="NCBI Taxonomy" id="186617"/>
    <lineage>
        <taxon>Viruses</taxon>
        <taxon>environmental samples</taxon>
    </lineage>
</organism>
<reference evidence="1" key="2">
    <citation type="submission" date="2015-03" db="EMBL/GenBank/DDBJ databases">
        <authorList>
            <person name="Chow C.-E.T."/>
            <person name="Winget D.M."/>
            <person name="White R.A.III."/>
            <person name="Hallam S.J."/>
            <person name="Suttle C.A."/>
        </authorList>
    </citation>
    <scope>NUCLEOTIDE SEQUENCE</scope>
    <source>
        <strain evidence="1">Anoxic2_5</strain>
    </source>
</reference>
<proteinExistence type="predicted"/>